<dbReference type="InterPro" id="IPR000010">
    <property type="entry name" value="Cystatin_dom"/>
</dbReference>
<feature type="domain" description="Cystatin" evidence="8">
    <location>
        <begin position="20"/>
        <end position="128"/>
    </location>
</feature>
<evidence type="ECO:0000256" key="2">
    <source>
        <dbReference type="ARBA" id="ARBA00009403"/>
    </source>
</evidence>
<keyword evidence="3" id="KW-0964">Secreted</keyword>
<comment type="similarity">
    <text evidence="2">Belongs to the cystatin family.</text>
</comment>
<dbReference type="InterPro" id="IPR018073">
    <property type="entry name" value="Prot_inh_cystat_CS"/>
</dbReference>
<dbReference type="Pfam" id="PF00031">
    <property type="entry name" value="Cystatin"/>
    <property type="match status" value="1"/>
</dbReference>
<dbReference type="PANTHER" id="PTHR46186">
    <property type="entry name" value="CYSTATIN"/>
    <property type="match status" value="1"/>
</dbReference>
<keyword evidence="6 7" id="KW-0732">Signal</keyword>
<protein>
    <submittedName>
        <fullName evidence="9">Cystatin</fullName>
    </submittedName>
</protein>
<dbReference type="SMART" id="SM00043">
    <property type="entry name" value="CY"/>
    <property type="match status" value="1"/>
</dbReference>
<dbReference type="Gene3D" id="3.10.450.10">
    <property type="match status" value="1"/>
</dbReference>
<evidence type="ECO:0000256" key="5">
    <source>
        <dbReference type="ARBA" id="ARBA00022704"/>
    </source>
</evidence>
<dbReference type="PROSITE" id="PS00287">
    <property type="entry name" value="CYSTATIN"/>
    <property type="match status" value="1"/>
</dbReference>
<dbReference type="EMBL" id="GEDV01002484">
    <property type="protein sequence ID" value="JAP86073.1"/>
    <property type="molecule type" value="Transcribed_RNA"/>
</dbReference>
<dbReference type="CDD" id="cd00042">
    <property type="entry name" value="CY"/>
    <property type="match status" value="1"/>
</dbReference>
<organism evidence="9">
    <name type="scientific">Rhipicephalus appendiculatus</name>
    <name type="common">Brown ear tick</name>
    <dbReference type="NCBI Taxonomy" id="34631"/>
    <lineage>
        <taxon>Eukaryota</taxon>
        <taxon>Metazoa</taxon>
        <taxon>Ecdysozoa</taxon>
        <taxon>Arthropoda</taxon>
        <taxon>Chelicerata</taxon>
        <taxon>Arachnida</taxon>
        <taxon>Acari</taxon>
        <taxon>Parasitiformes</taxon>
        <taxon>Ixodida</taxon>
        <taxon>Ixodoidea</taxon>
        <taxon>Ixodidae</taxon>
        <taxon>Rhipicephalinae</taxon>
        <taxon>Rhipicephalus</taxon>
        <taxon>Rhipicephalus</taxon>
    </lineage>
</organism>
<sequence length="129" mass="14173">MKGTAVIFALTAITAHCSASLIGGWTEQNPSSNPKYLQLAHFAIAQQTTGLTNYHTVLRLLKVETQIVAGIKYKVTFETAPSNCTIADGPYSSELCKPTTTQASAACTAIIYERPWENYRELTSFRCHK</sequence>
<keyword evidence="5" id="KW-0789">Thiol protease inhibitor</keyword>
<reference evidence="9" key="1">
    <citation type="journal article" date="2016" name="Ticks Tick Borne Dis.">
        <title>De novo assembly and annotation of the salivary gland transcriptome of Rhipicephalus appendiculatus male and female ticks during blood feeding.</title>
        <authorList>
            <person name="de Castro M.H."/>
            <person name="de Klerk D."/>
            <person name="Pienaar R."/>
            <person name="Latif A.A."/>
            <person name="Rees D.J."/>
            <person name="Mans B.J."/>
        </authorList>
    </citation>
    <scope>NUCLEOTIDE SEQUENCE</scope>
    <source>
        <tissue evidence="9">Salivary glands</tissue>
    </source>
</reference>
<feature type="chain" id="PRO_5018582698" evidence="7">
    <location>
        <begin position="20"/>
        <end position="129"/>
    </location>
</feature>
<dbReference type="AlphaFoldDB" id="A0A131Z3U1"/>
<accession>A0A131Z3U1</accession>
<feature type="signal peptide" evidence="7">
    <location>
        <begin position="1"/>
        <end position="19"/>
    </location>
</feature>
<evidence type="ECO:0000256" key="6">
    <source>
        <dbReference type="ARBA" id="ARBA00022729"/>
    </source>
</evidence>
<proteinExistence type="inferred from homology"/>
<keyword evidence="4" id="KW-0646">Protease inhibitor</keyword>
<dbReference type="GO" id="GO:0004869">
    <property type="term" value="F:cysteine-type endopeptidase inhibitor activity"/>
    <property type="evidence" value="ECO:0007669"/>
    <property type="project" value="UniProtKB-KW"/>
</dbReference>
<dbReference type="GO" id="GO:0031982">
    <property type="term" value="C:vesicle"/>
    <property type="evidence" value="ECO:0007669"/>
    <property type="project" value="TreeGrafter"/>
</dbReference>
<evidence type="ECO:0000256" key="3">
    <source>
        <dbReference type="ARBA" id="ARBA00022525"/>
    </source>
</evidence>
<name>A0A131Z3U1_RHIAP</name>
<evidence type="ECO:0000313" key="9">
    <source>
        <dbReference type="EMBL" id="JAP86073.1"/>
    </source>
</evidence>
<dbReference type="GO" id="GO:0005737">
    <property type="term" value="C:cytoplasm"/>
    <property type="evidence" value="ECO:0007669"/>
    <property type="project" value="TreeGrafter"/>
</dbReference>
<dbReference type="GO" id="GO:0005615">
    <property type="term" value="C:extracellular space"/>
    <property type="evidence" value="ECO:0007669"/>
    <property type="project" value="TreeGrafter"/>
</dbReference>
<evidence type="ECO:0000256" key="1">
    <source>
        <dbReference type="ARBA" id="ARBA00004613"/>
    </source>
</evidence>
<evidence type="ECO:0000259" key="8">
    <source>
        <dbReference type="SMART" id="SM00043"/>
    </source>
</evidence>
<evidence type="ECO:0000256" key="4">
    <source>
        <dbReference type="ARBA" id="ARBA00022690"/>
    </source>
</evidence>
<dbReference type="PANTHER" id="PTHR46186:SF2">
    <property type="entry name" value="CYSTATIN"/>
    <property type="match status" value="1"/>
</dbReference>
<dbReference type="SUPFAM" id="SSF54403">
    <property type="entry name" value="Cystatin/monellin"/>
    <property type="match status" value="1"/>
</dbReference>
<dbReference type="InterPro" id="IPR046350">
    <property type="entry name" value="Cystatin_sf"/>
</dbReference>
<evidence type="ECO:0000256" key="7">
    <source>
        <dbReference type="SAM" id="SignalP"/>
    </source>
</evidence>
<comment type="subcellular location">
    <subcellularLocation>
        <location evidence="1">Secreted</location>
    </subcellularLocation>
</comment>